<evidence type="ECO:0000313" key="3">
    <source>
        <dbReference type="Proteomes" id="UP000176604"/>
    </source>
</evidence>
<sequence length="481" mass="54697">MIVAIGRDIMKARLLLHQSFPMLTTQGTLAQRSFFDSLIEDALKANPLLSKVDAVLNELPHLLDPFVASYGKDRAERGINSGFGRPTTPIESVVRLILVKHLHKNCAFRDVEERTKTDYAWKGFAKLSLTDKVPDHTSLNNWELFFGEKAIGKLHSQIMDYCAEKRIVKGKRLRTDTTVTPAHIHYPTDAGLLADAVRVITRTVEKIKKVTKLKTVFRSRVRAVKDKMREIGNSLKKRTGEAKTAVKTITREIMKITEKVAERGRMVKDELSRVGDLAAFAAEKQLERFLGLADILIRQTVQRFAGQQIRNRVVSVFQPKMRPIVKGKLWPPCEFGRKMRVDEVEHGIISDWKIFATNRPDTKKVVPAVNRHKRRFGRDPTLLAVDRGCHSEANEERLKARITRVSIPHRGYKTKRRLRTERARWFREAQDWRAGGEATISVLKRTSAVGKNRAKTEFGYLQGIGWGVIGRNLRTIAALSG</sequence>
<dbReference type="AlphaFoldDB" id="A0A1F7UM65"/>
<dbReference type="Pfam" id="PF05598">
    <property type="entry name" value="DUF772"/>
    <property type="match status" value="1"/>
</dbReference>
<comment type="caution">
    <text evidence="2">The sequence shown here is derived from an EMBL/GenBank/DDBJ whole genome shotgun (WGS) entry which is preliminary data.</text>
</comment>
<dbReference type="PANTHER" id="PTHR33803:SF3">
    <property type="entry name" value="BLL1974 PROTEIN"/>
    <property type="match status" value="1"/>
</dbReference>
<name>A0A1F7UM65_9BACT</name>
<evidence type="ECO:0000259" key="1">
    <source>
        <dbReference type="Pfam" id="PF05598"/>
    </source>
</evidence>
<reference evidence="2 3" key="1">
    <citation type="journal article" date="2016" name="Nat. Commun.">
        <title>Thousands of microbial genomes shed light on interconnected biogeochemical processes in an aquifer system.</title>
        <authorList>
            <person name="Anantharaman K."/>
            <person name="Brown C.T."/>
            <person name="Hug L.A."/>
            <person name="Sharon I."/>
            <person name="Castelle C.J."/>
            <person name="Probst A.J."/>
            <person name="Thomas B.C."/>
            <person name="Singh A."/>
            <person name="Wilkins M.J."/>
            <person name="Karaoz U."/>
            <person name="Brodie E.L."/>
            <person name="Williams K.H."/>
            <person name="Hubbard S.S."/>
            <person name="Banfield J.F."/>
        </authorList>
    </citation>
    <scope>NUCLEOTIDE SEQUENCE [LARGE SCALE GENOMIC DNA]</scope>
</reference>
<accession>A0A1F7UM65</accession>
<proteinExistence type="predicted"/>
<dbReference type="NCBIfam" id="NF033593">
    <property type="entry name" value="transpos_ISNCY_1"/>
    <property type="match status" value="1"/>
</dbReference>
<gene>
    <name evidence="2" type="ORF">A3J43_03705</name>
</gene>
<dbReference type="Proteomes" id="UP000176604">
    <property type="component" value="Unassembled WGS sequence"/>
</dbReference>
<feature type="domain" description="Transposase InsH N-terminal" evidence="1">
    <location>
        <begin position="40"/>
        <end position="142"/>
    </location>
</feature>
<organism evidence="2 3">
    <name type="scientific">Candidatus Uhrbacteria bacterium RIFCSPHIGHO2_12_FULL_54_23</name>
    <dbReference type="NCBI Taxonomy" id="1802397"/>
    <lineage>
        <taxon>Bacteria</taxon>
        <taxon>Candidatus Uhriibacteriota</taxon>
    </lineage>
</organism>
<evidence type="ECO:0000313" key="2">
    <source>
        <dbReference type="EMBL" id="OGL79325.1"/>
    </source>
</evidence>
<dbReference type="InterPro" id="IPR008490">
    <property type="entry name" value="Transposase_InsH_N"/>
</dbReference>
<dbReference type="EMBL" id="MGEF01000012">
    <property type="protein sequence ID" value="OGL79325.1"/>
    <property type="molecule type" value="Genomic_DNA"/>
</dbReference>
<protein>
    <recommendedName>
        <fullName evidence="1">Transposase InsH N-terminal domain-containing protein</fullName>
    </recommendedName>
</protein>
<dbReference type="PANTHER" id="PTHR33803">
    <property type="entry name" value="IS1478 TRANSPOSASE"/>
    <property type="match status" value="1"/>
</dbReference>